<evidence type="ECO:0000313" key="4">
    <source>
        <dbReference type="Proteomes" id="UP000178302"/>
    </source>
</evidence>
<comment type="caution">
    <text evidence="3">The sequence shown here is derived from an EMBL/GenBank/DDBJ whole genome shotgun (WGS) entry which is preliminary data.</text>
</comment>
<dbReference type="EMBL" id="MHQZ01000017">
    <property type="protein sequence ID" value="OHA14089.1"/>
    <property type="molecule type" value="Genomic_DNA"/>
</dbReference>
<feature type="transmembrane region" description="Helical" evidence="1">
    <location>
        <begin position="65"/>
        <end position="91"/>
    </location>
</feature>
<protein>
    <recommendedName>
        <fullName evidence="2">VTT domain-containing protein</fullName>
    </recommendedName>
</protein>
<dbReference type="InterPro" id="IPR032816">
    <property type="entry name" value="VTT_dom"/>
</dbReference>
<dbReference type="GO" id="GO:0005886">
    <property type="term" value="C:plasma membrane"/>
    <property type="evidence" value="ECO:0007669"/>
    <property type="project" value="TreeGrafter"/>
</dbReference>
<keyword evidence="1" id="KW-0812">Transmembrane</keyword>
<keyword evidence="1" id="KW-1133">Transmembrane helix</keyword>
<sequence>MRYIFEIPKIPKKALQKMRDWSLRWVDTPYLTLALFLIAFAESSFFPIPPDILLIAILAVSAKKWWYFALITTVGSILGGFFGYMIGWGFFELVGAKIVGIYHLQDVVDSIALKYSDNAFFTVFLAAFTPIPYKLITISAGLFKISLLSFFTASLLGRGLRFFGVALFFRLFGKHFGHSIEKHFNIIFWLFAAVLILGFAMIKFLF</sequence>
<evidence type="ECO:0000313" key="3">
    <source>
        <dbReference type="EMBL" id="OHA14089.1"/>
    </source>
</evidence>
<feature type="transmembrane region" description="Helical" evidence="1">
    <location>
        <begin position="145"/>
        <end position="172"/>
    </location>
</feature>
<evidence type="ECO:0000259" key="2">
    <source>
        <dbReference type="Pfam" id="PF09335"/>
    </source>
</evidence>
<dbReference type="AlphaFoldDB" id="A0A1G2LTB6"/>
<dbReference type="Pfam" id="PF09335">
    <property type="entry name" value="VTT_dom"/>
    <property type="match status" value="1"/>
</dbReference>
<organism evidence="3 4">
    <name type="scientific">Candidatus Tagabacteria bacterium RIFCSPLOWO2_01_FULL_39_11</name>
    <dbReference type="NCBI Taxonomy" id="1802295"/>
    <lineage>
        <taxon>Bacteria</taxon>
        <taxon>Candidatus Tagaibacteriota</taxon>
    </lineage>
</organism>
<keyword evidence="1" id="KW-0472">Membrane</keyword>
<feature type="domain" description="VTT" evidence="2">
    <location>
        <begin position="48"/>
        <end position="169"/>
    </location>
</feature>
<proteinExistence type="predicted"/>
<feature type="transmembrane region" description="Helical" evidence="1">
    <location>
        <begin position="184"/>
        <end position="205"/>
    </location>
</feature>
<dbReference type="PANTHER" id="PTHR42709">
    <property type="entry name" value="ALKALINE PHOSPHATASE LIKE PROTEIN"/>
    <property type="match status" value="1"/>
</dbReference>
<name>A0A1G2LTB6_9BACT</name>
<dbReference type="PANTHER" id="PTHR42709:SF11">
    <property type="entry name" value="DEDA FAMILY PROTEIN"/>
    <property type="match status" value="1"/>
</dbReference>
<reference evidence="3 4" key="1">
    <citation type="journal article" date="2016" name="Nat. Commun.">
        <title>Thousands of microbial genomes shed light on interconnected biogeochemical processes in an aquifer system.</title>
        <authorList>
            <person name="Anantharaman K."/>
            <person name="Brown C.T."/>
            <person name="Hug L.A."/>
            <person name="Sharon I."/>
            <person name="Castelle C.J."/>
            <person name="Probst A.J."/>
            <person name="Thomas B.C."/>
            <person name="Singh A."/>
            <person name="Wilkins M.J."/>
            <person name="Karaoz U."/>
            <person name="Brodie E.L."/>
            <person name="Williams K.H."/>
            <person name="Hubbard S.S."/>
            <person name="Banfield J.F."/>
        </authorList>
    </citation>
    <scope>NUCLEOTIDE SEQUENCE [LARGE SCALE GENOMIC DNA]</scope>
</reference>
<gene>
    <name evidence="3" type="ORF">A2909_02725</name>
</gene>
<accession>A0A1G2LTB6</accession>
<dbReference type="InterPro" id="IPR051311">
    <property type="entry name" value="DedA_domain"/>
</dbReference>
<evidence type="ECO:0000256" key="1">
    <source>
        <dbReference type="SAM" id="Phobius"/>
    </source>
</evidence>
<feature type="transmembrane region" description="Helical" evidence="1">
    <location>
        <begin position="112"/>
        <end position="133"/>
    </location>
</feature>
<feature type="transmembrane region" description="Helical" evidence="1">
    <location>
        <begin position="21"/>
        <end position="45"/>
    </location>
</feature>
<dbReference type="Proteomes" id="UP000178302">
    <property type="component" value="Unassembled WGS sequence"/>
</dbReference>